<evidence type="ECO:0000256" key="4">
    <source>
        <dbReference type="ARBA" id="ARBA00022553"/>
    </source>
</evidence>
<evidence type="ECO:0000256" key="7">
    <source>
        <dbReference type="ARBA" id="ARBA00079300"/>
    </source>
</evidence>
<proteinExistence type="inferred from homology"/>
<evidence type="ECO:0000259" key="8">
    <source>
        <dbReference type="SMART" id="SM00093"/>
    </source>
</evidence>
<gene>
    <name evidence="10" type="primary">LOC129333907</name>
</gene>
<evidence type="ECO:0000313" key="9">
    <source>
        <dbReference type="Proteomes" id="UP001190640"/>
    </source>
</evidence>
<dbReference type="KEGG" id="emc:129333907"/>
<evidence type="ECO:0000313" key="10">
    <source>
        <dbReference type="RefSeq" id="XP_054841821.1"/>
    </source>
</evidence>
<dbReference type="GeneID" id="129333907"/>
<dbReference type="PANTHER" id="PTHR11461">
    <property type="entry name" value="SERINE PROTEASE INHIBITOR, SERPIN"/>
    <property type="match status" value="1"/>
</dbReference>
<dbReference type="FunFam" id="3.30.497.10:FF:000015">
    <property type="entry name" value="Serpin family B member 7"/>
    <property type="match status" value="1"/>
</dbReference>
<dbReference type="GO" id="GO:0004867">
    <property type="term" value="F:serine-type endopeptidase inhibitor activity"/>
    <property type="evidence" value="ECO:0007669"/>
    <property type="project" value="InterPro"/>
</dbReference>
<comment type="subcellular location">
    <subcellularLocation>
        <location evidence="1">Cytoplasm</location>
    </subcellularLocation>
</comment>
<dbReference type="Gene3D" id="2.30.39.10">
    <property type="entry name" value="Alpha-1-antitrypsin, domain 1"/>
    <property type="match status" value="1"/>
</dbReference>
<evidence type="ECO:0000256" key="3">
    <source>
        <dbReference type="ARBA" id="ARBA00022490"/>
    </source>
</evidence>
<keyword evidence="9" id="KW-1185">Reference proteome</keyword>
<keyword evidence="3" id="KW-0963">Cytoplasm</keyword>
<evidence type="ECO:0000256" key="6">
    <source>
        <dbReference type="ARBA" id="ARBA00071176"/>
    </source>
</evidence>
<keyword evidence="4" id="KW-0597">Phosphoprotein</keyword>
<evidence type="ECO:0000256" key="5">
    <source>
        <dbReference type="ARBA" id="ARBA00057920"/>
    </source>
</evidence>
<dbReference type="PANTHER" id="PTHR11461:SF199">
    <property type="entry name" value="SERPIN B11"/>
    <property type="match status" value="1"/>
</dbReference>
<feature type="domain" description="Serpin" evidence="8">
    <location>
        <begin position="13"/>
        <end position="391"/>
    </location>
</feature>
<dbReference type="InterPro" id="IPR023796">
    <property type="entry name" value="Serpin_dom"/>
</dbReference>
<dbReference type="InterPro" id="IPR042185">
    <property type="entry name" value="Serpin_sf_2"/>
</dbReference>
<dbReference type="SUPFAM" id="SSF56574">
    <property type="entry name" value="Serpins"/>
    <property type="match status" value="1"/>
</dbReference>
<dbReference type="Pfam" id="PF00079">
    <property type="entry name" value="Serpin"/>
    <property type="match status" value="1"/>
</dbReference>
<dbReference type="Proteomes" id="UP001190640">
    <property type="component" value="Chromosome 7"/>
</dbReference>
<comment type="similarity">
    <text evidence="2">Belongs to the serpin family. Ov-serpin subfamily.</text>
</comment>
<dbReference type="InterPro" id="IPR000215">
    <property type="entry name" value="Serpin_fam"/>
</dbReference>
<dbReference type="RefSeq" id="XP_054841821.1">
    <property type="nucleotide sequence ID" value="XM_054985846.1"/>
</dbReference>
<dbReference type="InterPro" id="IPR036186">
    <property type="entry name" value="Serpin_sf"/>
</dbReference>
<reference evidence="10" key="1">
    <citation type="submission" date="2025-08" db="UniProtKB">
        <authorList>
            <consortium name="RefSeq"/>
        </authorList>
    </citation>
    <scope>IDENTIFICATION</scope>
    <source>
        <tissue evidence="10">Blood</tissue>
    </source>
</reference>
<dbReference type="FunFam" id="2.30.39.10:FF:000001">
    <property type="entry name" value="Serpin family B member 2"/>
    <property type="match status" value="1"/>
</dbReference>
<evidence type="ECO:0000256" key="2">
    <source>
        <dbReference type="ARBA" id="ARBA00006426"/>
    </source>
</evidence>
<dbReference type="GO" id="GO:0005737">
    <property type="term" value="C:cytoplasm"/>
    <property type="evidence" value="ECO:0007669"/>
    <property type="project" value="UniProtKB-SubCell"/>
</dbReference>
<dbReference type="InterPro" id="IPR023795">
    <property type="entry name" value="Serpin_CS"/>
</dbReference>
<organism evidence="9 10">
    <name type="scientific">Eublepharis macularius</name>
    <name type="common">Leopard gecko</name>
    <name type="synonym">Cyrtodactylus macularius</name>
    <dbReference type="NCBI Taxonomy" id="481883"/>
    <lineage>
        <taxon>Eukaryota</taxon>
        <taxon>Metazoa</taxon>
        <taxon>Chordata</taxon>
        <taxon>Craniata</taxon>
        <taxon>Vertebrata</taxon>
        <taxon>Euteleostomi</taxon>
        <taxon>Lepidosauria</taxon>
        <taxon>Squamata</taxon>
        <taxon>Bifurcata</taxon>
        <taxon>Gekkota</taxon>
        <taxon>Eublepharidae</taxon>
        <taxon>Eublepharinae</taxon>
        <taxon>Eublepharis</taxon>
    </lineage>
</organism>
<dbReference type="Gene3D" id="3.30.497.10">
    <property type="entry name" value="Antithrombin, subunit I, domain 2"/>
    <property type="match status" value="1"/>
</dbReference>
<comment type="function">
    <text evidence="5">Might function as an inhibitor of Lys-specific proteases. Might influence the maturation of megakaryocytes via its action as a serpin.</text>
</comment>
<dbReference type="AlphaFoldDB" id="A0AA97JQS1"/>
<dbReference type="SMART" id="SM00093">
    <property type="entry name" value="SERPIN"/>
    <property type="match status" value="1"/>
</dbReference>
<dbReference type="GO" id="GO:0005615">
    <property type="term" value="C:extracellular space"/>
    <property type="evidence" value="ECO:0007669"/>
    <property type="project" value="InterPro"/>
</dbReference>
<sequence length="395" mass="44349">MSTVKEAIAQFGVNLFKELAKENPTENIFFSPLSISVALAMLLLGSGDDTAKQMEKALSLDQITGSGRGGSEGEGAQCDKPEGIHSQFKALLAAINQHTKNHTLSIANRLYGAQQYEFHQQYLHCIKELYGAELERVDFQHAAEEVRKKINSWVESQTNDKIKNLFPRGTIDETAVLVLVNAITFKGIWKKKFQKSDTKEEPFWINRNQSTNVPMMKQTDVFSWAQIQNPKMKVLELPYDQGDLSMLLLLPDDKEGLDQLQEELTYAKLKEWTSPSNMKKVQTIVSLPKFKLAEQYELLPALKVLGMEDVFTRGKADLTGMSENQDIFISEVVHKAYVEVNEEGTETAAATGAVVESIMQELAININRSFLVIINNIKMDIVLFMGKVLNPSTIL</sequence>
<accession>A0AA97JQS1</accession>
<protein>
    <recommendedName>
        <fullName evidence="6">Serpin B7</fullName>
    </recommendedName>
    <alternativeName>
        <fullName evidence="7">Megsin</fullName>
    </alternativeName>
</protein>
<dbReference type="CDD" id="cd19956">
    <property type="entry name" value="serpinB"/>
    <property type="match status" value="1"/>
</dbReference>
<dbReference type="PROSITE" id="PS00284">
    <property type="entry name" value="SERPIN"/>
    <property type="match status" value="1"/>
</dbReference>
<evidence type="ECO:0000256" key="1">
    <source>
        <dbReference type="ARBA" id="ARBA00004496"/>
    </source>
</evidence>
<name>A0AA97JQS1_EUBMA</name>
<dbReference type="InterPro" id="IPR042178">
    <property type="entry name" value="Serpin_sf_1"/>
</dbReference>